<sequence length="128" mass="14896">MLFRASSMSIALFILFLDIATVTFVVHASECLPKVRDKFAMRLLSVHCGRTRHEGSKVQELIKSATRTPESDHAIFDEDGNFVKAIRRHRLPNGEFVIKECKSNIHCEKKIQKELEDRYHVLTRTWNR</sequence>
<gene>
    <name evidence="2" type="ORF">GcM3_06026</name>
</gene>
<protein>
    <submittedName>
        <fullName evidence="2">Uncharacterized protein</fullName>
    </submittedName>
</protein>
<feature type="signal peptide" evidence="1">
    <location>
        <begin position="1"/>
        <end position="28"/>
    </location>
</feature>
<keyword evidence="1" id="KW-0732">Signal</keyword>
<reference evidence="2 3" key="1">
    <citation type="journal article" date="2018" name="BMC Genomics">
        <title>Comparative genome analyses reveal sequence features reflecting distinct modes of host-adaptation between dicot and monocot powdery mildew.</title>
        <authorList>
            <person name="Wu Y."/>
            <person name="Ma X."/>
            <person name="Pan Z."/>
            <person name="Kale S.D."/>
            <person name="Song Y."/>
            <person name="King H."/>
            <person name="Zhang Q."/>
            <person name="Presley C."/>
            <person name="Deng X."/>
            <person name="Wei C.I."/>
            <person name="Xiao S."/>
        </authorList>
    </citation>
    <scope>NUCLEOTIDE SEQUENCE [LARGE SCALE GENOMIC DNA]</scope>
    <source>
        <strain evidence="2">UMSG3</strain>
    </source>
</reference>
<name>A0A420HQY5_9PEZI</name>
<dbReference type="AlphaFoldDB" id="A0A420HQY5"/>
<organism evidence="2 3">
    <name type="scientific">Golovinomyces cichoracearum</name>
    <dbReference type="NCBI Taxonomy" id="62708"/>
    <lineage>
        <taxon>Eukaryota</taxon>
        <taxon>Fungi</taxon>
        <taxon>Dikarya</taxon>
        <taxon>Ascomycota</taxon>
        <taxon>Pezizomycotina</taxon>
        <taxon>Leotiomycetes</taxon>
        <taxon>Erysiphales</taxon>
        <taxon>Erysiphaceae</taxon>
        <taxon>Golovinomyces</taxon>
    </lineage>
</organism>
<evidence type="ECO:0000313" key="3">
    <source>
        <dbReference type="Proteomes" id="UP000283383"/>
    </source>
</evidence>
<evidence type="ECO:0000256" key="1">
    <source>
        <dbReference type="SAM" id="SignalP"/>
    </source>
</evidence>
<feature type="chain" id="PRO_5019250549" evidence="1">
    <location>
        <begin position="29"/>
        <end position="128"/>
    </location>
</feature>
<accession>A0A420HQY5</accession>
<dbReference type="EMBL" id="MCBQ01017107">
    <property type="protein sequence ID" value="RKF59855.1"/>
    <property type="molecule type" value="Genomic_DNA"/>
</dbReference>
<dbReference type="Proteomes" id="UP000283383">
    <property type="component" value="Unassembled WGS sequence"/>
</dbReference>
<comment type="caution">
    <text evidence="2">The sequence shown here is derived from an EMBL/GenBank/DDBJ whole genome shotgun (WGS) entry which is preliminary data.</text>
</comment>
<proteinExistence type="predicted"/>
<evidence type="ECO:0000313" key="2">
    <source>
        <dbReference type="EMBL" id="RKF59855.1"/>
    </source>
</evidence>
<keyword evidence="3" id="KW-1185">Reference proteome</keyword>